<dbReference type="AlphaFoldDB" id="A0A0F9GG44"/>
<dbReference type="InterPro" id="IPR027417">
    <property type="entry name" value="P-loop_NTPase"/>
</dbReference>
<reference evidence="2" key="1">
    <citation type="journal article" date="2015" name="Nature">
        <title>Complex archaea that bridge the gap between prokaryotes and eukaryotes.</title>
        <authorList>
            <person name="Spang A."/>
            <person name="Saw J.H."/>
            <person name="Jorgensen S.L."/>
            <person name="Zaremba-Niedzwiedzka K."/>
            <person name="Martijn J."/>
            <person name="Lind A.E."/>
            <person name="van Eijk R."/>
            <person name="Schleper C."/>
            <person name="Guy L."/>
            <person name="Ettema T.J."/>
        </authorList>
    </citation>
    <scope>NUCLEOTIDE SEQUENCE</scope>
</reference>
<dbReference type="SUPFAM" id="SSF52540">
    <property type="entry name" value="P-loop containing nucleoside triphosphate hydrolases"/>
    <property type="match status" value="1"/>
</dbReference>
<evidence type="ECO:0000313" key="2">
    <source>
        <dbReference type="EMBL" id="KKL68400.1"/>
    </source>
</evidence>
<organism evidence="2">
    <name type="scientific">marine sediment metagenome</name>
    <dbReference type="NCBI Taxonomy" id="412755"/>
    <lineage>
        <taxon>unclassified sequences</taxon>
        <taxon>metagenomes</taxon>
        <taxon>ecological metagenomes</taxon>
    </lineage>
</organism>
<evidence type="ECO:0000259" key="1">
    <source>
        <dbReference type="PROSITE" id="PS51199"/>
    </source>
</evidence>
<sequence>MENNERLVIGCLIMSRSAYEYMLDQGITVEMFSLEAQEVISGILDYRLENDTDLVPLTILKSDLLSKSGISELIDFQEHESSVLYRAYFDVFQNQYLETQAKALMHDVNFTKDGLLELSDSLIAITEEKEKQTLAALAKETIDEVIARNDRDYKNPFKTGLYDYDRLGHFELGDLVILGGKSGHGKSRFALNLTYRWLESGLRVGYFSYEMTARACLLGLALIRENLSWDKALAQKDQCFGSDEIAAVEMAIDYLKEKPLVINEFADKLPQVELLVRRNNLDVFIIDTVNELMSDDAQFWVKLAKIASGYKRIAKKYNCVCVMLAQLDNTQGRPIKKDLLAGFKGMKTTADKMDFIYRAEEEDPYKCPSELRGVMEIYRVKGRFTGTGKTMLRFQPVTGKISELNEMDKVVIRNAFQGGNK</sequence>
<dbReference type="Pfam" id="PF03796">
    <property type="entry name" value="DnaB_C"/>
    <property type="match status" value="1"/>
</dbReference>
<proteinExistence type="predicted"/>
<dbReference type="PANTHER" id="PTHR30153">
    <property type="entry name" value="REPLICATIVE DNA HELICASE DNAB"/>
    <property type="match status" value="1"/>
</dbReference>
<accession>A0A0F9GG44</accession>
<dbReference type="GO" id="GO:0005829">
    <property type="term" value="C:cytosol"/>
    <property type="evidence" value="ECO:0007669"/>
    <property type="project" value="TreeGrafter"/>
</dbReference>
<comment type="caution">
    <text evidence="2">The sequence shown here is derived from an EMBL/GenBank/DDBJ whole genome shotgun (WGS) entry which is preliminary data.</text>
</comment>
<dbReference type="GO" id="GO:0006260">
    <property type="term" value="P:DNA replication"/>
    <property type="evidence" value="ECO:0007669"/>
    <property type="project" value="InterPro"/>
</dbReference>
<dbReference type="PROSITE" id="PS51199">
    <property type="entry name" value="SF4_HELICASE"/>
    <property type="match status" value="1"/>
</dbReference>
<name>A0A0F9GG44_9ZZZZ</name>
<protein>
    <recommendedName>
        <fullName evidence="1">SF4 helicase domain-containing protein</fullName>
    </recommendedName>
</protein>
<dbReference type="PANTHER" id="PTHR30153:SF2">
    <property type="entry name" value="REPLICATIVE DNA HELICASE"/>
    <property type="match status" value="1"/>
</dbReference>
<gene>
    <name evidence="2" type="ORF">LCGC14_2125360</name>
</gene>
<dbReference type="GO" id="GO:0003678">
    <property type="term" value="F:DNA helicase activity"/>
    <property type="evidence" value="ECO:0007669"/>
    <property type="project" value="InterPro"/>
</dbReference>
<dbReference type="GO" id="GO:0005524">
    <property type="term" value="F:ATP binding"/>
    <property type="evidence" value="ECO:0007669"/>
    <property type="project" value="InterPro"/>
</dbReference>
<dbReference type="EMBL" id="LAZR01026540">
    <property type="protein sequence ID" value="KKL68400.1"/>
    <property type="molecule type" value="Genomic_DNA"/>
</dbReference>
<dbReference type="Gene3D" id="3.40.50.300">
    <property type="entry name" value="P-loop containing nucleotide triphosphate hydrolases"/>
    <property type="match status" value="1"/>
</dbReference>
<feature type="domain" description="SF4 helicase" evidence="1">
    <location>
        <begin position="150"/>
        <end position="408"/>
    </location>
</feature>
<dbReference type="InterPro" id="IPR007694">
    <property type="entry name" value="DNA_helicase_DnaB-like_C"/>
</dbReference>